<dbReference type="Proteomes" id="UP000054477">
    <property type="component" value="Unassembled WGS sequence"/>
</dbReference>
<dbReference type="Gene3D" id="3.80.10.10">
    <property type="entry name" value="Ribonuclease Inhibitor"/>
    <property type="match status" value="1"/>
</dbReference>
<gene>
    <name evidence="1" type="ORF">K443DRAFT_193226</name>
</gene>
<sequence length="537" mass="60637">MDRSANATAICDLDAEISLVNADIRDLCDKRRSLWTLRNSKLPFLDLPPEICTFIFSLACHHGRLPEILKWKKALITTPFVISSVCHAWRVMARSTPKLWSSVSICLRLTDEELAMQGELLDQWLCLARSAPLSITMTFDWDGTDELERDLSWTALTAVTSVAASRSHQWESLDVFLPSTWAKTFESKMGCVPNLKSLNLQLTPETDTLPFSRTFCDAPKLRTVTIGYENVDVGLPCHQLEELTFWGHFYGDLPSKALTFLSRCTNLKNFRIHDRANKAITSHMSVHLSKLVSLEIISLRPQQLLGYLAAPSLVSITIPLEGPDEIEAFSAFLTRSDVKLKHLSIFGYVPNKEELLWKIFDGLPNLSYLEIDEPSFQSDGGSERRWLPSRRFFNYFSTPNTASGGLPLPHLTSVKYRGPLKLHASTTPGNADSGDSVDVDPVENMWWKTGVPFNSNPKNDNVDVVTLEKMLLARWNTNLSAGASRLQVFSMSITNSPESVAEMERSPVVKELRREGMHLVFNSVKQRGRMRIYDNRR</sequence>
<dbReference type="SUPFAM" id="SSF52047">
    <property type="entry name" value="RNI-like"/>
    <property type="match status" value="1"/>
</dbReference>
<reference evidence="1 2" key="1">
    <citation type="submission" date="2014-04" db="EMBL/GenBank/DDBJ databases">
        <authorList>
            <consortium name="DOE Joint Genome Institute"/>
            <person name="Kuo A."/>
            <person name="Kohler A."/>
            <person name="Nagy L.G."/>
            <person name="Floudas D."/>
            <person name="Copeland A."/>
            <person name="Barry K.W."/>
            <person name="Cichocki N."/>
            <person name="Veneault-Fourrey C."/>
            <person name="LaButti K."/>
            <person name="Lindquist E.A."/>
            <person name="Lipzen A."/>
            <person name="Lundell T."/>
            <person name="Morin E."/>
            <person name="Murat C."/>
            <person name="Sun H."/>
            <person name="Tunlid A."/>
            <person name="Henrissat B."/>
            <person name="Grigoriev I.V."/>
            <person name="Hibbett D.S."/>
            <person name="Martin F."/>
            <person name="Nordberg H.P."/>
            <person name="Cantor M.N."/>
            <person name="Hua S.X."/>
        </authorList>
    </citation>
    <scope>NUCLEOTIDE SEQUENCE [LARGE SCALE GENOMIC DNA]</scope>
    <source>
        <strain evidence="1 2">LaAM-08-1</strain>
    </source>
</reference>
<proteinExistence type="predicted"/>
<dbReference type="HOGENOM" id="CLU_621231_0_0_1"/>
<dbReference type="PANTHER" id="PTHR38926:SF5">
    <property type="entry name" value="F-BOX AND LEUCINE-RICH REPEAT PROTEIN 6"/>
    <property type="match status" value="1"/>
</dbReference>
<evidence type="ECO:0000313" key="2">
    <source>
        <dbReference type="Proteomes" id="UP000054477"/>
    </source>
</evidence>
<accession>A0A0C9XBN3</accession>
<reference evidence="2" key="2">
    <citation type="submission" date="2015-01" db="EMBL/GenBank/DDBJ databases">
        <title>Evolutionary Origins and Diversification of the Mycorrhizal Mutualists.</title>
        <authorList>
            <consortium name="DOE Joint Genome Institute"/>
            <consortium name="Mycorrhizal Genomics Consortium"/>
            <person name="Kohler A."/>
            <person name="Kuo A."/>
            <person name="Nagy L.G."/>
            <person name="Floudas D."/>
            <person name="Copeland A."/>
            <person name="Barry K.W."/>
            <person name="Cichocki N."/>
            <person name="Veneault-Fourrey C."/>
            <person name="LaButti K."/>
            <person name="Lindquist E.A."/>
            <person name="Lipzen A."/>
            <person name="Lundell T."/>
            <person name="Morin E."/>
            <person name="Murat C."/>
            <person name="Riley R."/>
            <person name="Ohm R."/>
            <person name="Sun H."/>
            <person name="Tunlid A."/>
            <person name="Henrissat B."/>
            <person name="Grigoriev I.V."/>
            <person name="Hibbett D.S."/>
            <person name="Martin F."/>
        </authorList>
    </citation>
    <scope>NUCLEOTIDE SEQUENCE [LARGE SCALE GENOMIC DNA]</scope>
    <source>
        <strain evidence="2">LaAM-08-1</strain>
    </source>
</reference>
<dbReference type="AlphaFoldDB" id="A0A0C9XBN3"/>
<evidence type="ECO:0008006" key="3">
    <source>
        <dbReference type="Google" id="ProtNLM"/>
    </source>
</evidence>
<dbReference type="PANTHER" id="PTHR38926">
    <property type="entry name" value="F-BOX DOMAIN CONTAINING PROTEIN, EXPRESSED"/>
    <property type="match status" value="1"/>
</dbReference>
<dbReference type="EMBL" id="KN838659">
    <property type="protein sequence ID" value="KIJ98888.1"/>
    <property type="molecule type" value="Genomic_DNA"/>
</dbReference>
<dbReference type="InterPro" id="IPR032675">
    <property type="entry name" value="LRR_dom_sf"/>
</dbReference>
<name>A0A0C9XBN3_9AGAR</name>
<protein>
    <recommendedName>
        <fullName evidence="3">F-box domain-containing protein</fullName>
    </recommendedName>
</protein>
<evidence type="ECO:0000313" key="1">
    <source>
        <dbReference type="EMBL" id="KIJ98888.1"/>
    </source>
</evidence>
<keyword evidence="2" id="KW-1185">Reference proteome</keyword>
<dbReference type="STRING" id="1095629.A0A0C9XBN3"/>
<organism evidence="1 2">
    <name type="scientific">Laccaria amethystina LaAM-08-1</name>
    <dbReference type="NCBI Taxonomy" id="1095629"/>
    <lineage>
        <taxon>Eukaryota</taxon>
        <taxon>Fungi</taxon>
        <taxon>Dikarya</taxon>
        <taxon>Basidiomycota</taxon>
        <taxon>Agaricomycotina</taxon>
        <taxon>Agaricomycetes</taxon>
        <taxon>Agaricomycetidae</taxon>
        <taxon>Agaricales</taxon>
        <taxon>Agaricineae</taxon>
        <taxon>Hydnangiaceae</taxon>
        <taxon>Laccaria</taxon>
    </lineage>
</organism>
<dbReference type="OrthoDB" id="2269034at2759"/>